<dbReference type="InterPro" id="IPR036259">
    <property type="entry name" value="MFS_trans_sf"/>
</dbReference>
<keyword evidence="2 6" id="KW-0812">Transmembrane</keyword>
<dbReference type="InterPro" id="IPR020846">
    <property type="entry name" value="MFS_dom"/>
</dbReference>
<dbReference type="Proteomes" id="UP000244855">
    <property type="component" value="Unassembled WGS sequence"/>
</dbReference>
<feature type="transmembrane region" description="Helical" evidence="6">
    <location>
        <begin position="371"/>
        <end position="389"/>
    </location>
</feature>
<feature type="transmembrane region" description="Helical" evidence="6">
    <location>
        <begin position="122"/>
        <end position="143"/>
    </location>
</feature>
<dbReference type="Pfam" id="PF07690">
    <property type="entry name" value="MFS_1"/>
    <property type="match status" value="1"/>
</dbReference>
<name>A0A2V1D5N5_9PLEO</name>
<feature type="transmembrane region" description="Helical" evidence="6">
    <location>
        <begin position="553"/>
        <end position="571"/>
    </location>
</feature>
<keyword evidence="4 6" id="KW-0472">Membrane</keyword>
<evidence type="ECO:0000259" key="7">
    <source>
        <dbReference type="PROSITE" id="PS50850"/>
    </source>
</evidence>
<keyword evidence="9" id="KW-1185">Reference proteome</keyword>
<gene>
    <name evidence="8" type="ORF">DM02DRAFT_696177</name>
</gene>
<evidence type="ECO:0000313" key="9">
    <source>
        <dbReference type="Proteomes" id="UP000244855"/>
    </source>
</evidence>
<feature type="region of interest" description="Disordered" evidence="5">
    <location>
        <begin position="1"/>
        <end position="34"/>
    </location>
</feature>
<evidence type="ECO:0000256" key="2">
    <source>
        <dbReference type="ARBA" id="ARBA00022692"/>
    </source>
</evidence>
<dbReference type="SUPFAM" id="SSF103473">
    <property type="entry name" value="MFS general substrate transporter"/>
    <property type="match status" value="2"/>
</dbReference>
<feature type="transmembrane region" description="Helical" evidence="6">
    <location>
        <begin position="176"/>
        <end position="197"/>
    </location>
</feature>
<reference evidence="8 9" key="1">
    <citation type="journal article" date="2018" name="Sci. Rep.">
        <title>Comparative genomics provides insights into the lifestyle and reveals functional heterogeneity of dark septate endophytic fungi.</title>
        <authorList>
            <person name="Knapp D.G."/>
            <person name="Nemeth J.B."/>
            <person name="Barry K."/>
            <person name="Hainaut M."/>
            <person name="Henrissat B."/>
            <person name="Johnson J."/>
            <person name="Kuo A."/>
            <person name="Lim J.H.P."/>
            <person name="Lipzen A."/>
            <person name="Nolan M."/>
            <person name="Ohm R.A."/>
            <person name="Tamas L."/>
            <person name="Grigoriev I.V."/>
            <person name="Spatafora J.W."/>
            <person name="Nagy L.G."/>
            <person name="Kovacs G.M."/>
        </authorList>
    </citation>
    <scope>NUCLEOTIDE SEQUENCE [LARGE SCALE GENOMIC DNA]</scope>
    <source>
        <strain evidence="8 9">DSE2036</strain>
    </source>
</reference>
<feature type="domain" description="Major facilitator superfamily (MFS) profile" evidence="7">
    <location>
        <begin position="56"/>
        <end position="528"/>
    </location>
</feature>
<feature type="transmembrane region" description="Helical" evidence="6">
    <location>
        <begin position="258"/>
        <end position="276"/>
    </location>
</feature>
<feature type="transmembrane region" description="Helical" evidence="6">
    <location>
        <begin position="487"/>
        <end position="507"/>
    </location>
</feature>
<dbReference type="PANTHER" id="PTHR23501">
    <property type="entry name" value="MAJOR FACILITATOR SUPERFAMILY"/>
    <property type="match status" value="1"/>
</dbReference>
<evidence type="ECO:0000256" key="1">
    <source>
        <dbReference type="ARBA" id="ARBA00004141"/>
    </source>
</evidence>
<accession>A0A2V1D5N5</accession>
<proteinExistence type="predicted"/>
<dbReference type="GO" id="GO:0005886">
    <property type="term" value="C:plasma membrane"/>
    <property type="evidence" value="ECO:0007669"/>
    <property type="project" value="TreeGrafter"/>
</dbReference>
<feature type="transmembrane region" description="Helical" evidence="6">
    <location>
        <begin position="428"/>
        <end position="453"/>
    </location>
</feature>
<dbReference type="GO" id="GO:0022857">
    <property type="term" value="F:transmembrane transporter activity"/>
    <property type="evidence" value="ECO:0007669"/>
    <property type="project" value="InterPro"/>
</dbReference>
<protein>
    <submittedName>
        <fullName evidence="8">MFS general substrate transporter</fullName>
    </submittedName>
</protein>
<dbReference type="PROSITE" id="PS50850">
    <property type="entry name" value="MFS"/>
    <property type="match status" value="1"/>
</dbReference>
<dbReference type="PANTHER" id="PTHR23501:SF43">
    <property type="entry name" value="MULTIDRUG TRANSPORTER, PUTATIVE (AFU_ORTHOLOGUE AFUA_6G03040)-RELATED"/>
    <property type="match status" value="1"/>
</dbReference>
<sequence length="584" mass="63021">MEKEPIPSDTAGHGHGVSVLDSQDREREGFPAGEAQEHSVDFAQDIYLTGGRLNIIRTAILMALFISQMESSVTSTAVLAITNDLGGYEHSPWLFTAYLLTYSGFPIIWAKISDIYGRKPCILLSFIIFLAFSGACGGAQSMLQLIMFRWVKGIGGSGIYSLGTLVFWELLPPEQWAANTSIVTGVLAGSLVVGPLVGGAITESGMWRWIFYINIPIITVASALLVVVFPNRLANEPAASTASALQAPKPSALRRVDIIGGLFLLGLCLMLTTGLQQAALGIPWSSSYVLPLLIAAAFFFIMLLLWSWYVTMKRTWPEPLFPWRFVTNRISLGMMLNAFLAGFTFTVTVTQLPQRFITVNGLSPLAAGVRLLPFGVMVPVGAGASAVIMDRLKIPPTYMCVTGSTLQVIGLVFLSRVSGSMAIPASQYGLQIIVGYGNGLIQTAVILLIPYIFENRDLGWCTINYPLSYGGKAKDSLGVANATIAQFRILGGVIGIAVTTTASTPLIRARMLKFLSTSQVLLLLDRTTAIWGLPSAVQDLVRHAFADGFNLQMRILIGIAAGHIVATALMWTKIPIRISRKGPA</sequence>
<feature type="transmembrane region" description="Helical" evidence="6">
    <location>
        <begin position="93"/>
        <end position="110"/>
    </location>
</feature>
<dbReference type="OrthoDB" id="440553at2759"/>
<evidence type="ECO:0000256" key="4">
    <source>
        <dbReference type="ARBA" id="ARBA00023136"/>
    </source>
</evidence>
<dbReference type="EMBL" id="KZ805593">
    <property type="protein sequence ID" value="PVH93387.1"/>
    <property type="molecule type" value="Genomic_DNA"/>
</dbReference>
<feature type="transmembrane region" description="Helical" evidence="6">
    <location>
        <begin position="288"/>
        <end position="310"/>
    </location>
</feature>
<evidence type="ECO:0000256" key="5">
    <source>
        <dbReference type="SAM" id="MobiDB-lite"/>
    </source>
</evidence>
<feature type="compositionally biased region" description="Basic and acidic residues" evidence="5">
    <location>
        <begin position="22"/>
        <end position="34"/>
    </location>
</feature>
<keyword evidence="3 6" id="KW-1133">Transmembrane helix</keyword>
<dbReference type="InterPro" id="IPR011701">
    <property type="entry name" value="MFS"/>
</dbReference>
<organism evidence="8 9">
    <name type="scientific">Periconia macrospinosa</name>
    <dbReference type="NCBI Taxonomy" id="97972"/>
    <lineage>
        <taxon>Eukaryota</taxon>
        <taxon>Fungi</taxon>
        <taxon>Dikarya</taxon>
        <taxon>Ascomycota</taxon>
        <taxon>Pezizomycotina</taxon>
        <taxon>Dothideomycetes</taxon>
        <taxon>Pleosporomycetidae</taxon>
        <taxon>Pleosporales</taxon>
        <taxon>Massarineae</taxon>
        <taxon>Periconiaceae</taxon>
        <taxon>Periconia</taxon>
    </lineage>
</organism>
<feature type="transmembrane region" description="Helical" evidence="6">
    <location>
        <begin position="209"/>
        <end position="229"/>
    </location>
</feature>
<evidence type="ECO:0000256" key="3">
    <source>
        <dbReference type="ARBA" id="ARBA00022989"/>
    </source>
</evidence>
<feature type="transmembrane region" description="Helical" evidence="6">
    <location>
        <begin position="330"/>
        <end position="350"/>
    </location>
</feature>
<comment type="subcellular location">
    <subcellularLocation>
        <location evidence="1">Membrane</location>
        <topology evidence="1">Multi-pass membrane protein</topology>
    </subcellularLocation>
</comment>
<dbReference type="AlphaFoldDB" id="A0A2V1D5N5"/>
<feature type="transmembrane region" description="Helical" evidence="6">
    <location>
        <begin position="395"/>
        <end position="416"/>
    </location>
</feature>
<evidence type="ECO:0000313" key="8">
    <source>
        <dbReference type="EMBL" id="PVH93387.1"/>
    </source>
</evidence>
<dbReference type="Gene3D" id="1.20.1720.10">
    <property type="entry name" value="Multidrug resistance protein D"/>
    <property type="match status" value="1"/>
</dbReference>
<evidence type="ECO:0000256" key="6">
    <source>
        <dbReference type="SAM" id="Phobius"/>
    </source>
</evidence>
<feature type="transmembrane region" description="Helical" evidence="6">
    <location>
        <begin position="59"/>
        <end position="81"/>
    </location>
</feature>